<protein>
    <recommendedName>
        <fullName evidence="6">Glutaredoxin</fullName>
    </recommendedName>
</protein>
<evidence type="ECO:0000313" key="9">
    <source>
        <dbReference type="Proteomes" id="UP000019276"/>
    </source>
</evidence>
<gene>
    <name evidence="8" type="ORF">DS2_07548</name>
</gene>
<dbReference type="GO" id="GO:0015038">
    <property type="term" value="F:glutathione disulfide oxidoreductase activity"/>
    <property type="evidence" value="ECO:0007669"/>
    <property type="project" value="UniProtKB-UniRule"/>
</dbReference>
<proteinExistence type="inferred from homology"/>
<dbReference type="NCBIfam" id="TIGR02181">
    <property type="entry name" value="GRX_bact"/>
    <property type="match status" value="1"/>
</dbReference>
<dbReference type="Pfam" id="PF00462">
    <property type="entry name" value="Glutaredoxin"/>
    <property type="match status" value="1"/>
</dbReference>
<keyword evidence="6" id="KW-0963">Cytoplasm</keyword>
<comment type="similarity">
    <text evidence="1 6">Belongs to the glutaredoxin family.</text>
</comment>
<evidence type="ECO:0000256" key="1">
    <source>
        <dbReference type="ARBA" id="ARBA00007787"/>
    </source>
</evidence>
<dbReference type="InterPro" id="IPR011767">
    <property type="entry name" value="GLR_AS"/>
</dbReference>
<dbReference type="OrthoDB" id="9814618at2"/>
<keyword evidence="9" id="KW-1185">Reference proteome</keyword>
<dbReference type="CDD" id="cd03418">
    <property type="entry name" value="GRX_GRXb_1_3_like"/>
    <property type="match status" value="1"/>
</dbReference>
<dbReference type="PRINTS" id="PR00160">
    <property type="entry name" value="GLUTAREDOXIN"/>
</dbReference>
<name>W7QCQ0_9ALTE</name>
<dbReference type="PROSITE" id="PS51354">
    <property type="entry name" value="GLUTAREDOXIN_2"/>
    <property type="match status" value="1"/>
</dbReference>
<dbReference type="GO" id="GO:0034599">
    <property type="term" value="P:cellular response to oxidative stress"/>
    <property type="evidence" value="ECO:0007669"/>
    <property type="project" value="TreeGrafter"/>
</dbReference>
<comment type="function">
    <text evidence="6">Has a glutathione-disulfide oxidoreductase activity in the presence of NADPH and glutathione reductase. Reduces low molecular weight disulfides and proteins.</text>
</comment>
<feature type="domain" description="Glutaredoxin" evidence="7">
    <location>
        <begin position="4"/>
        <end position="63"/>
    </location>
</feature>
<accession>W7QCQ0</accession>
<sequence length="84" mass="9594">MATVTIYSKGWCPFCRRAKALFMQKGVEFNEIDIDQQPEKRDEMIQLSGRSAVPQIFINEHHVGGCDDLFDAEYNGELDKLLNA</sequence>
<dbReference type="Proteomes" id="UP000019276">
    <property type="component" value="Unassembled WGS sequence"/>
</dbReference>
<dbReference type="eggNOG" id="COG0695">
    <property type="taxonomic scope" value="Bacteria"/>
</dbReference>
<dbReference type="PANTHER" id="PTHR45694">
    <property type="entry name" value="GLUTAREDOXIN 2"/>
    <property type="match status" value="1"/>
</dbReference>
<dbReference type="PANTHER" id="PTHR45694:SF18">
    <property type="entry name" value="GLUTAREDOXIN-1-RELATED"/>
    <property type="match status" value="1"/>
</dbReference>
<dbReference type="FunFam" id="3.40.30.10:FF:000018">
    <property type="entry name" value="Glutaredoxin"/>
    <property type="match status" value="1"/>
</dbReference>
<evidence type="ECO:0000256" key="4">
    <source>
        <dbReference type="ARBA" id="ARBA00023157"/>
    </source>
</evidence>
<evidence type="ECO:0000256" key="5">
    <source>
        <dbReference type="ARBA" id="ARBA00023284"/>
    </source>
</evidence>
<dbReference type="InterPro" id="IPR036249">
    <property type="entry name" value="Thioredoxin-like_sf"/>
</dbReference>
<keyword evidence="3 6" id="KW-0249">Electron transport</keyword>
<evidence type="ECO:0000256" key="2">
    <source>
        <dbReference type="ARBA" id="ARBA00022448"/>
    </source>
</evidence>
<evidence type="ECO:0000256" key="3">
    <source>
        <dbReference type="ARBA" id="ARBA00022982"/>
    </source>
</evidence>
<dbReference type="AlphaFoldDB" id="W7QCQ0"/>
<dbReference type="STRING" id="1328313.DS2_07548"/>
<dbReference type="GO" id="GO:0045454">
    <property type="term" value="P:cell redox homeostasis"/>
    <property type="evidence" value="ECO:0007669"/>
    <property type="project" value="InterPro"/>
</dbReference>
<dbReference type="GO" id="GO:0005737">
    <property type="term" value="C:cytoplasm"/>
    <property type="evidence" value="ECO:0007669"/>
    <property type="project" value="TreeGrafter"/>
</dbReference>
<dbReference type="Gene3D" id="3.40.30.10">
    <property type="entry name" value="Glutaredoxin"/>
    <property type="match status" value="1"/>
</dbReference>
<dbReference type="InterPro" id="IPR011900">
    <property type="entry name" value="GRX_bact"/>
</dbReference>
<reference evidence="8 9" key="1">
    <citation type="journal article" date="2014" name="Genome Announc.">
        <title>Draft Genome Sequence of the Agar-Degrading Bacterium Catenovulum sp. Strain DS-2, Isolated from Intestines of Haliotis diversicolor.</title>
        <authorList>
            <person name="Shan D."/>
            <person name="Li X."/>
            <person name="Gu Z."/>
            <person name="Wei G."/>
            <person name="Gao Z."/>
            <person name="Shao Z."/>
        </authorList>
    </citation>
    <scope>NUCLEOTIDE SEQUENCE [LARGE SCALE GENOMIC DNA]</scope>
    <source>
        <strain evidence="8 9">DS-2</strain>
    </source>
</reference>
<evidence type="ECO:0000259" key="7">
    <source>
        <dbReference type="Pfam" id="PF00462"/>
    </source>
</evidence>
<dbReference type="EMBL" id="ARZY01000010">
    <property type="protein sequence ID" value="EWH10669.1"/>
    <property type="molecule type" value="Genomic_DNA"/>
</dbReference>
<organism evidence="8 9">
    <name type="scientific">Catenovulum agarivorans DS-2</name>
    <dbReference type="NCBI Taxonomy" id="1328313"/>
    <lineage>
        <taxon>Bacteria</taxon>
        <taxon>Pseudomonadati</taxon>
        <taxon>Pseudomonadota</taxon>
        <taxon>Gammaproteobacteria</taxon>
        <taxon>Alteromonadales</taxon>
        <taxon>Alteromonadaceae</taxon>
        <taxon>Catenovulum</taxon>
    </lineage>
</organism>
<dbReference type="InterPro" id="IPR002109">
    <property type="entry name" value="Glutaredoxin"/>
</dbReference>
<dbReference type="PROSITE" id="PS00195">
    <property type="entry name" value="GLUTAREDOXIN_1"/>
    <property type="match status" value="1"/>
</dbReference>
<evidence type="ECO:0000313" key="8">
    <source>
        <dbReference type="EMBL" id="EWH10669.1"/>
    </source>
</evidence>
<evidence type="ECO:0000256" key="6">
    <source>
        <dbReference type="RuleBase" id="RU364065"/>
    </source>
</evidence>
<keyword evidence="5 6" id="KW-0676">Redox-active center</keyword>
<comment type="caution">
    <text evidence="8">The sequence shown here is derived from an EMBL/GenBank/DDBJ whole genome shotgun (WGS) entry which is preliminary data.</text>
</comment>
<keyword evidence="4" id="KW-1015">Disulfide bond</keyword>
<dbReference type="InterPro" id="IPR014025">
    <property type="entry name" value="Glutaredoxin_subgr"/>
</dbReference>
<keyword evidence="2 6" id="KW-0813">Transport</keyword>
<dbReference type="RefSeq" id="WP_035014080.1">
    <property type="nucleotide sequence ID" value="NZ_ARZY01000010.1"/>
</dbReference>
<dbReference type="SUPFAM" id="SSF52833">
    <property type="entry name" value="Thioredoxin-like"/>
    <property type="match status" value="1"/>
</dbReference>